<organism evidence="1 2">
    <name type="scientific">Sulfurimicrobium lacus</name>
    <dbReference type="NCBI Taxonomy" id="2715678"/>
    <lineage>
        <taxon>Bacteria</taxon>
        <taxon>Pseudomonadati</taxon>
        <taxon>Pseudomonadota</taxon>
        <taxon>Betaproteobacteria</taxon>
        <taxon>Nitrosomonadales</taxon>
        <taxon>Sulfuricellaceae</taxon>
        <taxon>Sulfurimicrobium</taxon>
    </lineage>
</organism>
<sequence length="336" mass="37531">MLLTGMLLLSILLRRLLQGVKQQWRKRVLNRWRPLLMASLYEHPESLPQLSRFDLPDFLALWNHLHASLGNEARGSLNRVAGALRVPAAASLMLRQRSFERRLLAVRTAGNLRLATAWDALCALLESDSAGMSLAAAQALVRIDAPRAGQLLIPHLIGRDDWPAQRVTEILREAEAEQVTELLVKAVTGASPERTPRLIRYLMEFAPAEAAPIIARQLASPVDDGLLKVSLQALNDGNELESVRLLCRHANWHVRVHAVTALGRLGTHDDNTLLTGMLGDSQWWVRYRAARALSLLPGMTVGELLRIKDMQTDRYARDMLHQVMAELDLQAGLKHV</sequence>
<accession>A0A6F8VEK4</accession>
<gene>
    <name evidence="1" type="ORF">SKTS_24130</name>
</gene>
<protein>
    <recommendedName>
        <fullName evidence="3">HEAT repeat domain-containing protein</fullName>
    </recommendedName>
</protein>
<evidence type="ECO:0008006" key="3">
    <source>
        <dbReference type="Google" id="ProtNLM"/>
    </source>
</evidence>
<keyword evidence="2" id="KW-1185">Reference proteome</keyword>
<dbReference type="AlphaFoldDB" id="A0A6F8VEK4"/>
<dbReference type="Proteomes" id="UP000502260">
    <property type="component" value="Chromosome"/>
</dbReference>
<dbReference type="InterPro" id="IPR011989">
    <property type="entry name" value="ARM-like"/>
</dbReference>
<dbReference type="SUPFAM" id="SSF48371">
    <property type="entry name" value="ARM repeat"/>
    <property type="match status" value="1"/>
</dbReference>
<dbReference type="Gene3D" id="1.25.10.10">
    <property type="entry name" value="Leucine-rich Repeat Variant"/>
    <property type="match status" value="2"/>
</dbReference>
<dbReference type="KEGG" id="slac:SKTS_24130"/>
<dbReference type="SMART" id="SM00567">
    <property type="entry name" value="EZ_HEAT"/>
    <property type="match status" value="4"/>
</dbReference>
<proteinExistence type="predicted"/>
<dbReference type="Pfam" id="PF13646">
    <property type="entry name" value="HEAT_2"/>
    <property type="match status" value="1"/>
</dbReference>
<evidence type="ECO:0000313" key="1">
    <source>
        <dbReference type="EMBL" id="BCB27527.1"/>
    </source>
</evidence>
<dbReference type="InterPro" id="IPR004155">
    <property type="entry name" value="PBS_lyase_HEAT"/>
</dbReference>
<dbReference type="InterPro" id="IPR016024">
    <property type="entry name" value="ARM-type_fold"/>
</dbReference>
<evidence type="ECO:0000313" key="2">
    <source>
        <dbReference type="Proteomes" id="UP000502260"/>
    </source>
</evidence>
<name>A0A6F8VEK4_9PROT</name>
<dbReference type="EMBL" id="AP022853">
    <property type="protein sequence ID" value="BCB27527.1"/>
    <property type="molecule type" value="Genomic_DNA"/>
</dbReference>
<reference evidence="2" key="1">
    <citation type="submission" date="2020-03" db="EMBL/GenBank/DDBJ databases">
        <title>Complete genome sequence of sulfur-oxidizing bacterium skT11.</title>
        <authorList>
            <person name="Kanda M."/>
            <person name="Kojima H."/>
            <person name="Fukui M."/>
        </authorList>
    </citation>
    <scope>NUCLEOTIDE SEQUENCE [LARGE SCALE GENOMIC DNA]</scope>
    <source>
        <strain evidence="2">skT11</strain>
    </source>
</reference>